<evidence type="ECO:0000313" key="6">
    <source>
        <dbReference type="EMBL" id="GHF74472.1"/>
    </source>
</evidence>
<keyword evidence="3" id="KW-0238">DNA-binding</keyword>
<accession>A0A8J3H3S4</accession>
<dbReference type="Pfam" id="PF03466">
    <property type="entry name" value="LysR_substrate"/>
    <property type="match status" value="1"/>
</dbReference>
<comment type="similarity">
    <text evidence="1">Belongs to the LysR transcriptional regulatory family.</text>
</comment>
<dbReference type="PRINTS" id="PR00039">
    <property type="entry name" value="HTHLYSR"/>
</dbReference>
<evidence type="ECO:0000313" key="7">
    <source>
        <dbReference type="Proteomes" id="UP000626220"/>
    </source>
</evidence>
<dbReference type="GO" id="GO:0003700">
    <property type="term" value="F:DNA-binding transcription factor activity"/>
    <property type="evidence" value="ECO:0007669"/>
    <property type="project" value="InterPro"/>
</dbReference>
<sequence>MGSYNLNDMTSFASWTRRLKIRHLEIFSTLVATGSQSAAADTLNMTQPALSKWLRELEEDIGAPLFVRGKTLRLTALGAQFLGFCEHVLGEAENISDLMEATRQGRAGRLRIGVLHAVVSELLPTAILRFRADAPNVRIAVTEDTLVPLLDALQRRELDLVIGRVQGAVLEGIRTEELYAEQVVAVVRAAHPLRLSPRPSWVAAREFPWLVSPQGTPMRTRFEAEFVNAGVRFPEDLIESRSVVVNQALLRHSNMITLFSRNVAPYYTTSGVLTELALPMTGTLGPVGLYLAEEELTPTVASFAALVREIALGQVDQVRDHN</sequence>
<keyword evidence="7" id="KW-1185">Reference proteome</keyword>
<proteinExistence type="inferred from homology"/>
<organism evidence="6 7">
    <name type="scientific">Seohaeicola zhoushanensis</name>
    <dbReference type="NCBI Taxonomy" id="1569283"/>
    <lineage>
        <taxon>Bacteria</taxon>
        <taxon>Pseudomonadati</taxon>
        <taxon>Pseudomonadota</taxon>
        <taxon>Alphaproteobacteria</taxon>
        <taxon>Rhodobacterales</taxon>
        <taxon>Roseobacteraceae</taxon>
        <taxon>Seohaeicola</taxon>
    </lineage>
</organism>
<evidence type="ECO:0000256" key="2">
    <source>
        <dbReference type="ARBA" id="ARBA00023015"/>
    </source>
</evidence>
<reference evidence="6" key="2">
    <citation type="submission" date="2020-09" db="EMBL/GenBank/DDBJ databases">
        <authorList>
            <person name="Sun Q."/>
            <person name="Kim S."/>
        </authorList>
    </citation>
    <scope>NUCLEOTIDE SEQUENCE</scope>
    <source>
        <strain evidence="6">KCTC 42650</strain>
    </source>
</reference>
<dbReference type="PROSITE" id="PS50931">
    <property type="entry name" value="HTH_LYSR"/>
    <property type="match status" value="1"/>
</dbReference>
<dbReference type="InterPro" id="IPR050950">
    <property type="entry name" value="HTH-type_LysR_regulators"/>
</dbReference>
<keyword evidence="4" id="KW-0804">Transcription</keyword>
<comment type="caution">
    <text evidence="6">The sequence shown here is derived from an EMBL/GenBank/DDBJ whole genome shotgun (WGS) entry which is preliminary data.</text>
</comment>
<dbReference type="InterPro" id="IPR000847">
    <property type="entry name" value="LysR_HTH_N"/>
</dbReference>
<dbReference type="Gene3D" id="3.40.190.10">
    <property type="entry name" value="Periplasmic binding protein-like II"/>
    <property type="match status" value="2"/>
</dbReference>
<dbReference type="EMBL" id="BNCJ01000039">
    <property type="protein sequence ID" value="GHF74472.1"/>
    <property type="molecule type" value="Genomic_DNA"/>
</dbReference>
<dbReference type="PANTHER" id="PTHR30419:SF8">
    <property type="entry name" value="NITROGEN ASSIMILATION TRANSCRIPTIONAL ACTIVATOR-RELATED"/>
    <property type="match status" value="1"/>
</dbReference>
<evidence type="ECO:0000256" key="1">
    <source>
        <dbReference type="ARBA" id="ARBA00009437"/>
    </source>
</evidence>
<dbReference type="Gene3D" id="1.10.10.10">
    <property type="entry name" value="Winged helix-like DNA-binding domain superfamily/Winged helix DNA-binding domain"/>
    <property type="match status" value="1"/>
</dbReference>
<dbReference type="Pfam" id="PF00126">
    <property type="entry name" value="HTH_1"/>
    <property type="match status" value="1"/>
</dbReference>
<evidence type="ECO:0000256" key="3">
    <source>
        <dbReference type="ARBA" id="ARBA00023125"/>
    </source>
</evidence>
<dbReference type="GO" id="GO:0003677">
    <property type="term" value="F:DNA binding"/>
    <property type="evidence" value="ECO:0007669"/>
    <property type="project" value="UniProtKB-KW"/>
</dbReference>
<dbReference type="AlphaFoldDB" id="A0A8J3H3S4"/>
<dbReference type="GO" id="GO:0005829">
    <property type="term" value="C:cytosol"/>
    <property type="evidence" value="ECO:0007669"/>
    <property type="project" value="TreeGrafter"/>
</dbReference>
<name>A0A8J3H3S4_9RHOB</name>
<evidence type="ECO:0000256" key="4">
    <source>
        <dbReference type="ARBA" id="ARBA00023163"/>
    </source>
</evidence>
<gene>
    <name evidence="6" type="ORF">GCM10017056_51440</name>
</gene>
<dbReference type="SUPFAM" id="SSF46785">
    <property type="entry name" value="Winged helix' DNA-binding domain"/>
    <property type="match status" value="1"/>
</dbReference>
<keyword evidence="2" id="KW-0805">Transcription regulation</keyword>
<dbReference type="PANTHER" id="PTHR30419">
    <property type="entry name" value="HTH-TYPE TRANSCRIPTIONAL REGULATOR YBHD"/>
    <property type="match status" value="1"/>
</dbReference>
<dbReference type="InterPro" id="IPR036388">
    <property type="entry name" value="WH-like_DNA-bd_sf"/>
</dbReference>
<dbReference type="Proteomes" id="UP000626220">
    <property type="component" value="Unassembled WGS sequence"/>
</dbReference>
<dbReference type="SUPFAM" id="SSF53850">
    <property type="entry name" value="Periplasmic binding protein-like II"/>
    <property type="match status" value="1"/>
</dbReference>
<reference evidence="6" key="1">
    <citation type="journal article" date="2014" name="Int. J. Syst. Evol. Microbiol.">
        <title>Complete genome sequence of Corynebacterium casei LMG S-19264T (=DSM 44701T), isolated from a smear-ripened cheese.</title>
        <authorList>
            <consortium name="US DOE Joint Genome Institute (JGI-PGF)"/>
            <person name="Walter F."/>
            <person name="Albersmeier A."/>
            <person name="Kalinowski J."/>
            <person name="Ruckert C."/>
        </authorList>
    </citation>
    <scope>NUCLEOTIDE SEQUENCE</scope>
    <source>
        <strain evidence="6">KCTC 42650</strain>
    </source>
</reference>
<dbReference type="InterPro" id="IPR036390">
    <property type="entry name" value="WH_DNA-bd_sf"/>
</dbReference>
<dbReference type="InterPro" id="IPR005119">
    <property type="entry name" value="LysR_subst-bd"/>
</dbReference>
<protein>
    <submittedName>
        <fullName evidence="6">Transcriptional regulator</fullName>
    </submittedName>
</protein>
<evidence type="ECO:0000259" key="5">
    <source>
        <dbReference type="PROSITE" id="PS50931"/>
    </source>
</evidence>
<feature type="domain" description="HTH lysR-type" evidence="5">
    <location>
        <begin position="19"/>
        <end position="75"/>
    </location>
</feature>